<sequence>DSVRKQTIFRGDTCRYARGARRCTTGANTGHHLVSPEPAGGADRGRKLLAARSDRVRKRWSGRRRKRRDRVRRAAHHRTQVRQHRGSGLGEEDRHGWLHRPGCRARAGDHPRRGARLVRGSTRRGLALGAGRARRGRAGGPALDGDQLRAGRGPGAGPDHRDVLGDDRRRVRQAVGDRPDGRPAGRVRRLRRPVAGPDADYRARARPGGAGERTGLRGRGAACPGPRRASGVRRRIRGGRPDRRGGKLLPLRPPGRPGALPRIPRLQAARRGRRARRRFLLRHDQRRAVEPGRRRRPDLDRQLAGRARGAGGGARVRTTRCRARGARPLPGVLRAPRRRALVQHGAEPAVPARRAGAAACRGRRRRSGHRRGLRRM</sequence>
<feature type="compositionally biased region" description="Basic residues" evidence="1">
    <location>
        <begin position="55"/>
        <end position="85"/>
    </location>
</feature>
<feature type="compositionally biased region" description="Basic residues" evidence="1">
    <location>
        <begin position="361"/>
        <end position="376"/>
    </location>
</feature>
<proteinExistence type="predicted"/>
<feature type="compositionally biased region" description="Basic and acidic residues" evidence="1">
    <location>
        <begin position="158"/>
        <end position="183"/>
    </location>
</feature>
<accession>A0A6J4RIL0</accession>
<dbReference type="EMBL" id="CADCVI010000143">
    <property type="protein sequence ID" value="CAA9474420.1"/>
    <property type="molecule type" value="Genomic_DNA"/>
</dbReference>
<dbReference type="AlphaFoldDB" id="A0A6J4RIL0"/>
<feature type="region of interest" description="Disordered" evidence="1">
    <location>
        <begin position="25"/>
        <end position="44"/>
    </location>
</feature>
<feature type="non-terminal residue" evidence="2">
    <location>
        <position position="376"/>
    </location>
</feature>
<dbReference type="PROSITE" id="PS50096">
    <property type="entry name" value="IQ"/>
    <property type="match status" value="1"/>
</dbReference>
<protein>
    <submittedName>
        <fullName evidence="2">ABC-type Fe3+-siderophore transport system, periplasmic iron-binding component</fullName>
    </submittedName>
</protein>
<feature type="region of interest" description="Disordered" evidence="1">
    <location>
        <begin position="53"/>
        <end position="262"/>
    </location>
</feature>
<evidence type="ECO:0000313" key="2">
    <source>
        <dbReference type="EMBL" id="CAA9474420.1"/>
    </source>
</evidence>
<organism evidence="2">
    <name type="scientific">uncultured Rubrobacteraceae bacterium</name>
    <dbReference type="NCBI Taxonomy" id="349277"/>
    <lineage>
        <taxon>Bacteria</taxon>
        <taxon>Bacillati</taxon>
        <taxon>Actinomycetota</taxon>
        <taxon>Rubrobacteria</taxon>
        <taxon>Rubrobacterales</taxon>
        <taxon>Rubrobacteraceae</taxon>
        <taxon>environmental samples</taxon>
    </lineage>
</organism>
<gene>
    <name evidence="2" type="ORF">AVDCRST_MAG25-2288</name>
</gene>
<feature type="compositionally biased region" description="Low complexity" evidence="1">
    <location>
        <begin position="219"/>
        <end position="229"/>
    </location>
</feature>
<name>A0A6J4RIL0_9ACTN</name>
<feature type="non-terminal residue" evidence="2">
    <location>
        <position position="1"/>
    </location>
</feature>
<evidence type="ECO:0000256" key="1">
    <source>
        <dbReference type="SAM" id="MobiDB-lite"/>
    </source>
</evidence>
<feature type="region of interest" description="Disordered" evidence="1">
    <location>
        <begin position="344"/>
        <end position="376"/>
    </location>
</feature>
<reference evidence="2" key="1">
    <citation type="submission" date="2020-02" db="EMBL/GenBank/DDBJ databases">
        <authorList>
            <person name="Meier V. D."/>
        </authorList>
    </citation>
    <scope>NUCLEOTIDE SEQUENCE</scope>
    <source>
        <strain evidence="2">AVDCRST_MAG25</strain>
    </source>
</reference>